<dbReference type="OrthoDB" id="2673716at2759"/>
<dbReference type="AlphaFoldDB" id="A0A0D0AZ86"/>
<dbReference type="InParanoid" id="A0A0D0AZ86"/>
<dbReference type="HOGENOM" id="CLU_1267636_0_0_1"/>
<accession>A0A0D0AZ86</accession>
<dbReference type="Proteomes" id="UP000054485">
    <property type="component" value="Unassembled WGS sequence"/>
</dbReference>
<sequence>MSSDRKQVVVLYAEAKLQKSMDLPGSLTVAQAKEEGMVAIRDHLNALPGVPPVSLDPDCTDFYPVTTNNNASIRSLKGNLTMVVYPEPPKGQRLTPSPFVDALQSAIHELRDVKAAAASIRETSAKNLVTPADIDVFLRTYSSMEEKIGRNIAELRRDMAELRRYVEISGQKPDLEELRQENDVGLKHDIKELSDQMGGATIAVLDEKVAIDPSAVTP</sequence>
<evidence type="ECO:0000313" key="1">
    <source>
        <dbReference type="EMBL" id="KIK37183.1"/>
    </source>
</evidence>
<proteinExistence type="predicted"/>
<dbReference type="EMBL" id="KN835470">
    <property type="protein sequence ID" value="KIK37183.1"/>
    <property type="molecule type" value="Genomic_DNA"/>
</dbReference>
<protein>
    <submittedName>
        <fullName evidence="1">Uncharacterized protein</fullName>
    </submittedName>
</protein>
<name>A0A0D0AZ86_9AGAM</name>
<organism evidence="1 2">
    <name type="scientific">Suillus luteus UH-Slu-Lm8-n1</name>
    <dbReference type="NCBI Taxonomy" id="930992"/>
    <lineage>
        <taxon>Eukaryota</taxon>
        <taxon>Fungi</taxon>
        <taxon>Dikarya</taxon>
        <taxon>Basidiomycota</taxon>
        <taxon>Agaricomycotina</taxon>
        <taxon>Agaricomycetes</taxon>
        <taxon>Agaricomycetidae</taxon>
        <taxon>Boletales</taxon>
        <taxon>Suillineae</taxon>
        <taxon>Suillaceae</taxon>
        <taxon>Suillus</taxon>
    </lineage>
</organism>
<gene>
    <name evidence="1" type="ORF">CY34DRAFT_810576</name>
</gene>
<reference evidence="1 2" key="1">
    <citation type="submission" date="2014-04" db="EMBL/GenBank/DDBJ databases">
        <authorList>
            <consortium name="DOE Joint Genome Institute"/>
            <person name="Kuo A."/>
            <person name="Ruytinx J."/>
            <person name="Rineau F."/>
            <person name="Colpaert J."/>
            <person name="Kohler A."/>
            <person name="Nagy L.G."/>
            <person name="Floudas D."/>
            <person name="Copeland A."/>
            <person name="Barry K.W."/>
            <person name="Cichocki N."/>
            <person name="Veneault-Fourrey C."/>
            <person name="LaButti K."/>
            <person name="Lindquist E.A."/>
            <person name="Lipzen A."/>
            <person name="Lundell T."/>
            <person name="Morin E."/>
            <person name="Murat C."/>
            <person name="Sun H."/>
            <person name="Tunlid A."/>
            <person name="Henrissat B."/>
            <person name="Grigoriev I.V."/>
            <person name="Hibbett D.S."/>
            <person name="Martin F."/>
            <person name="Nordberg H.P."/>
            <person name="Cantor M.N."/>
            <person name="Hua S.X."/>
        </authorList>
    </citation>
    <scope>NUCLEOTIDE SEQUENCE [LARGE SCALE GENOMIC DNA]</scope>
    <source>
        <strain evidence="1 2">UH-Slu-Lm8-n1</strain>
    </source>
</reference>
<keyword evidence="2" id="KW-1185">Reference proteome</keyword>
<evidence type="ECO:0000313" key="2">
    <source>
        <dbReference type="Proteomes" id="UP000054485"/>
    </source>
</evidence>
<reference evidence="2" key="2">
    <citation type="submission" date="2015-01" db="EMBL/GenBank/DDBJ databases">
        <title>Evolutionary Origins and Diversification of the Mycorrhizal Mutualists.</title>
        <authorList>
            <consortium name="DOE Joint Genome Institute"/>
            <consortium name="Mycorrhizal Genomics Consortium"/>
            <person name="Kohler A."/>
            <person name="Kuo A."/>
            <person name="Nagy L.G."/>
            <person name="Floudas D."/>
            <person name="Copeland A."/>
            <person name="Barry K.W."/>
            <person name="Cichocki N."/>
            <person name="Veneault-Fourrey C."/>
            <person name="LaButti K."/>
            <person name="Lindquist E.A."/>
            <person name="Lipzen A."/>
            <person name="Lundell T."/>
            <person name="Morin E."/>
            <person name="Murat C."/>
            <person name="Riley R."/>
            <person name="Ohm R."/>
            <person name="Sun H."/>
            <person name="Tunlid A."/>
            <person name="Henrissat B."/>
            <person name="Grigoriev I.V."/>
            <person name="Hibbett D.S."/>
            <person name="Martin F."/>
        </authorList>
    </citation>
    <scope>NUCLEOTIDE SEQUENCE [LARGE SCALE GENOMIC DNA]</scope>
    <source>
        <strain evidence="2">UH-Slu-Lm8-n1</strain>
    </source>
</reference>